<accession>R8BY69</accession>
<reference evidence="5" key="1">
    <citation type="journal article" date="2013" name="Genome Announc.">
        <title>Draft genome sequence of the ascomycete Phaeoacremonium aleophilum strain UCR-PA7, a causal agent of the esca disease complex in grapevines.</title>
        <authorList>
            <person name="Blanco-Ulate B."/>
            <person name="Rolshausen P."/>
            <person name="Cantu D."/>
        </authorList>
    </citation>
    <scope>NUCLEOTIDE SEQUENCE [LARGE SCALE GENOMIC DNA]</scope>
    <source>
        <strain evidence="5">UCR-PA7</strain>
    </source>
</reference>
<dbReference type="InterPro" id="IPR036908">
    <property type="entry name" value="RlpA-like_sf"/>
</dbReference>
<dbReference type="GeneID" id="19322766"/>
<dbReference type="CDD" id="cd22191">
    <property type="entry name" value="DPBB_RlpA_EXP_N-like"/>
    <property type="match status" value="1"/>
</dbReference>
<dbReference type="Pfam" id="PF03330">
    <property type="entry name" value="DPBB_1"/>
    <property type="match status" value="1"/>
</dbReference>
<evidence type="ECO:0000259" key="3">
    <source>
        <dbReference type="Pfam" id="PF03330"/>
    </source>
</evidence>
<gene>
    <name evidence="4" type="ORF">UCRPA7_251</name>
</gene>
<dbReference type="AlphaFoldDB" id="R8BY69"/>
<dbReference type="EMBL" id="KB932792">
    <property type="protein sequence ID" value="EOO04229.1"/>
    <property type="molecule type" value="Genomic_DNA"/>
</dbReference>
<dbReference type="eggNOG" id="ENOG502S6X4">
    <property type="taxonomic scope" value="Eukaryota"/>
</dbReference>
<sequence length="155" mass="16594">MLTTTFTALIAVVASFAAALPSPAQADAPTRVEEPLSKRTDHYGLGTIYQQLGGYGSCGIQNPDSALIAALGNYWMKNQYQSEYCGRLIQVTNTGSDDGVGGKGNTVVVKVQDTCPSCDENHIDFSVGAWNQLTNNAAWGTVNIEWHFCNVNGQC</sequence>
<organism evidence="4 5">
    <name type="scientific">Phaeoacremonium minimum (strain UCR-PA7)</name>
    <name type="common">Esca disease fungus</name>
    <name type="synonym">Togninia minima</name>
    <dbReference type="NCBI Taxonomy" id="1286976"/>
    <lineage>
        <taxon>Eukaryota</taxon>
        <taxon>Fungi</taxon>
        <taxon>Dikarya</taxon>
        <taxon>Ascomycota</taxon>
        <taxon>Pezizomycotina</taxon>
        <taxon>Sordariomycetes</taxon>
        <taxon>Sordariomycetidae</taxon>
        <taxon>Togniniales</taxon>
        <taxon>Togniniaceae</taxon>
        <taxon>Phaeoacremonium</taxon>
    </lineage>
</organism>
<dbReference type="Gene3D" id="2.40.40.10">
    <property type="entry name" value="RlpA-like domain"/>
    <property type="match status" value="1"/>
</dbReference>
<dbReference type="InterPro" id="IPR051477">
    <property type="entry name" value="Expansin_CellWall"/>
</dbReference>
<evidence type="ECO:0000256" key="2">
    <source>
        <dbReference type="SAM" id="SignalP"/>
    </source>
</evidence>
<dbReference type="HOGENOM" id="CLU_047639_6_0_1"/>
<dbReference type="OrthoDB" id="406505at2759"/>
<keyword evidence="5" id="KW-1185">Reference proteome</keyword>
<proteinExistence type="predicted"/>
<evidence type="ECO:0000313" key="4">
    <source>
        <dbReference type="EMBL" id="EOO04229.1"/>
    </source>
</evidence>
<evidence type="ECO:0000313" key="5">
    <source>
        <dbReference type="Proteomes" id="UP000014074"/>
    </source>
</evidence>
<dbReference type="SUPFAM" id="SSF50685">
    <property type="entry name" value="Barwin-like endoglucanases"/>
    <property type="match status" value="1"/>
</dbReference>
<keyword evidence="1 2" id="KW-0732">Signal</keyword>
<dbReference type="Proteomes" id="UP000014074">
    <property type="component" value="Unassembled WGS sequence"/>
</dbReference>
<feature type="domain" description="RlpA-like protein double-psi beta-barrel" evidence="3">
    <location>
        <begin position="83"/>
        <end position="145"/>
    </location>
</feature>
<evidence type="ECO:0000256" key="1">
    <source>
        <dbReference type="ARBA" id="ARBA00022729"/>
    </source>
</evidence>
<feature type="chain" id="PRO_5004452403" evidence="2">
    <location>
        <begin position="27"/>
        <end position="155"/>
    </location>
</feature>
<feature type="signal peptide" evidence="2">
    <location>
        <begin position="1"/>
        <end position="26"/>
    </location>
</feature>
<dbReference type="PANTHER" id="PTHR31836:SF21">
    <property type="entry name" value="EXPANSIN-LIKE PROTEIN 7"/>
    <property type="match status" value="1"/>
</dbReference>
<dbReference type="RefSeq" id="XP_007911039.1">
    <property type="nucleotide sequence ID" value="XM_007912848.1"/>
</dbReference>
<dbReference type="KEGG" id="tmn:UCRPA7_251"/>
<name>R8BY69_PHAM7</name>
<dbReference type="InterPro" id="IPR009009">
    <property type="entry name" value="RlpA-like_DPBB"/>
</dbReference>
<protein>
    <submittedName>
        <fullName evidence="4">Putative non-catalytic module family expansin protein</fullName>
    </submittedName>
</protein>
<dbReference type="PANTHER" id="PTHR31836">
    <property type="match status" value="1"/>
</dbReference>